<dbReference type="RefSeq" id="WP_339094608.1">
    <property type="nucleotide sequence ID" value="NZ_LR743508.1"/>
</dbReference>
<dbReference type="EMBL" id="LR743508">
    <property type="protein sequence ID" value="CAA2110235.1"/>
    <property type="molecule type" value="Genomic_DNA"/>
</dbReference>
<evidence type="ECO:0000313" key="2">
    <source>
        <dbReference type="EMBL" id="CAA2110235.1"/>
    </source>
</evidence>
<dbReference type="InterPro" id="IPR051044">
    <property type="entry name" value="MAG_DAG_Lipase"/>
</dbReference>
<dbReference type="PANTHER" id="PTHR11614">
    <property type="entry name" value="PHOSPHOLIPASE-RELATED"/>
    <property type="match status" value="1"/>
</dbReference>
<reference evidence="2" key="1">
    <citation type="submission" date="2019-12" db="EMBL/GenBank/DDBJ databases">
        <authorList>
            <person name="Cremers G."/>
        </authorList>
    </citation>
    <scope>NUCLEOTIDE SEQUENCE</scope>
    <source>
        <strain evidence="2">Vvax</strain>
    </source>
</reference>
<gene>
    <name evidence="2" type="ORF">VVAX_06493</name>
</gene>
<organism evidence="2">
    <name type="scientific">Variovorax paradoxus</name>
    <dbReference type="NCBI Taxonomy" id="34073"/>
    <lineage>
        <taxon>Bacteria</taxon>
        <taxon>Pseudomonadati</taxon>
        <taxon>Pseudomonadota</taxon>
        <taxon>Betaproteobacteria</taxon>
        <taxon>Burkholderiales</taxon>
        <taxon>Comamonadaceae</taxon>
        <taxon>Variovorax</taxon>
    </lineage>
</organism>
<accession>A0A679JVF2</accession>
<protein>
    <recommendedName>
        <fullName evidence="1">Serine aminopeptidase S33 domain-containing protein</fullName>
    </recommendedName>
</protein>
<name>A0A679JVF2_VARPD</name>
<dbReference type="Gene3D" id="3.40.50.1820">
    <property type="entry name" value="alpha/beta hydrolase"/>
    <property type="match status" value="1"/>
</dbReference>
<dbReference type="AlphaFoldDB" id="A0A679JVF2"/>
<proteinExistence type="predicted"/>
<dbReference type="InterPro" id="IPR029058">
    <property type="entry name" value="AB_hydrolase_fold"/>
</dbReference>
<evidence type="ECO:0000259" key="1">
    <source>
        <dbReference type="Pfam" id="PF12146"/>
    </source>
</evidence>
<dbReference type="SUPFAM" id="SSF53474">
    <property type="entry name" value="alpha/beta-Hydrolases"/>
    <property type="match status" value="1"/>
</dbReference>
<dbReference type="Pfam" id="PF12146">
    <property type="entry name" value="Hydrolase_4"/>
    <property type="match status" value="1"/>
</dbReference>
<dbReference type="InterPro" id="IPR022742">
    <property type="entry name" value="Hydrolase_4"/>
</dbReference>
<feature type="domain" description="Serine aminopeptidase S33" evidence="1">
    <location>
        <begin position="34"/>
        <end position="145"/>
    </location>
</feature>
<sequence length="244" mass="26720">MITIKTTRLSVHAEELSVKSFSPLPSELRWQGIYLHGAGQSNKERGDALCMRMAERGMHIVSFDFSGSGESTGHSAGSILKRAHEAGAVIQNYLHSKELPLAILAFSMSGQVAIELLRTRKNEIACLVLFNPAIYDKRAIDVPFGESFSTIIRRPQSWRKADIASAFNGYRGKTLLVRSEYDDVIPAEVFVLIHEAARANSTSDLLVESASHQLGVYLNENPRTASVVADAIASLLDEPQHGGE</sequence>